<dbReference type="AlphaFoldDB" id="A0A939HN88"/>
<evidence type="ECO:0008006" key="4">
    <source>
        <dbReference type="Google" id="ProtNLM"/>
    </source>
</evidence>
<feature type="compositionally biased region" description="Polar residues" evidence="1">
    <location>
        <begin position="87"/>
        <end position="97"/>
    </location>
</feature>
<protein>
    <recommendedName>
        <fullName evidence="4">Lipoprotein</fullName>
    </recommendedName>
</protein>
<evidence type="ECO:0000313" key="3">
    <source>
        <dbReference type="Proteomes" id="UP000664073"/>
    </source>
</evidence>
<dbReference type="PROSITE" id="PS51257">
    <property type="entry name" value="PROKAR_LIPOPROTEIN"/>
    <property type="match status" value="1"/>
</dbReference>
<name>A0A939HN88_9PROT</name>
<reference evidence="2" key="1">
    <citation type="submission" date="2021-03" db="EMBL/GenBank/DDBJ databases">
        <title>The complete genome sequence of Acetobacter sp. TBRC 12339.</title>
        <authorList>
            <person name="Charoenyingcharoen P."/>
            <person name="Yukphan P."/>
        </authorList>
    </citation>
    <scope>NUCLEOTIDE SEQUENCE</scope>
    <source>
        <strain evidence="2">TBRC 12339</strain>
    </source>
</reference>
<feature type="compositionally biased region" description="Polar residues" evidence="1">
    <location>
        <begin position="130"/>
        <end position="139"/>
    </location>
</feature>
<feature type="region of interest" description="Disordered" evidence="1">
    <location>
        <begin position="61"/>
        <end position="149"/>
    </location>
</feature>
<keyword evidence="3" id="KW-1185">Reference proteome</keyword>
<sequence length="172" mass="17721">MRKAALLGLSVLVGGCSGFGKFLSDTVTLPGDNPNTPSGSDLNMRRVRGFFVAEPPVLPQAGNVWPGPPPPLPSLADVARQRGTAPLENQPQMSDGQEISIGRQEKAGNAPMGSGPLPLPNPVYHETIKNTDTGSQSGPATIEIPNGDGTVTIIAPDGSISTRGQARTAAPH</sequence>
<dbReference type="EMBL" id="JAFVMH010000001">
    <property type="protein sequence ID" value="MBO1324076.1"/>
    <property type="molecule type" value="Genomic_DNA"/>
</dbReference>
<dbReference type="RefSeq" id="WP_207844735.1">
    <property type="nucleotide sequence ID" value="NZ_JAFVMH010000001.1"/>
</dbReference>
<evidence type="ECO:0000256" key="1">
    <source>
        <dbReference type="SAM" id="MobiDB-lite"/>
    </source>
</evidence>
<organism evidence="2 3">
    <name type="scientific">Acetobacter garciniae</name>
    <dbReference type="NCBI Taxonomy" id="2817435"/>
    <lineage>
        <taxon>Bacteria</taxon>
        <taxon>Pseudomonadati</taxon>
        <taxon>Pseudomonadota</taxon>
        <taxon>Alphaproteobacteria</taxon>
        <taxon>Acetobacterales</taxon>
        <taxon>Acetobacteraceae</taxon>
        <taxon>Acetobacter</taxon>
    </lineage>
</organism>
<comment type="caution">
    <text evidence="2">The sequence shown here is derived from an EMBL/GenBank/DDBJ whole genome shotgun (WGS) entry which is preliminary data.</text>
</comment>
<proteinExistence type="predicted"/>
<dbReference type="Proteomes" id="UP000664073">
    <property type="component" value="Unassembled WGS sequence"/>
</dbReference>
<gene>
    <name evidence="2" type="ORF">J2D77_02745</name>
</gene>
<accession>A0A939HN88</accession>
<evidence type="ECO:0000313" key="2">
    <source>
        <dbReference type="EMBL" id="MBO1324076.1"/>
    </source>
</evidence>